<feature type="signal peptide" evidence="1">
    <location>
        <begin position="1"/>
        <end position="25"/>
    </location>
</feature>
<dbReference type="Proteomes" id="UP000002051">
    <property type="component" value="Chromosome 8"/>
</dbReference>
<evidence type="ECO:0000313" key="4">
    <source>
        <dbReference type="Proteomes" id="UP000002051"/>
    </source>
</evidence>
<gene>
    <name evidence="2" type="ordered locus">MTR_8g022505</name>
</gene>
<keyword evidence="4" id="KW-1185">Reference proteome</keyword>
<protein>
    <submittedName>
        <fullName evidence="2">Leguminosin group485 secreted peptide</fullName>
    </submittedName>
</protein>
<reference evidence="2 4" key="2">
    <citation type="journal article" date="2014" name="BMC Genomics">
        <title>An improved genome release (version Mt4.0) for the model legume Medicago truncatula.</title>
        <authorList>
            <person name="Tang H."/>
            <person name="Krishnakumar V."/>
            <person name="Bidwell S."/>
            <person name="Rosen B."/>
            <person name="Chan A."/>
            <person name="Zhou S."/>
            <person name="Gentzbittel L."/>
            <person name="Childs K.L."/>
            <person name="Yandell M."/>
            <person name="Gundlach H."/>
            <person name="Mayer K.F."/>
            <person name="Schwartz D.C."/>
            <person name="Town C.D."/>
        </authorList>
    </citation>
    <scope>GENOME REANNOTATION</scope>
    <source>
        <strain evidence="2">A17</strain>
        <strain evidence="3 4">cv. Jemalong A17</strain>
    </source>
</reference>
<accession>A0A072TNU5</accession>
<sequence>MFSKVALLIQGLLIMVILISSIGEARNLVEVATKQNNVDGIKYCTKTNGKDNVDAGSDYFIPGFPGVPGIPFPKISGIPDIPGIPFTKIPGIPDFPFPFPGIPGWPDISIFKMSVLATFTLKYI</sequence>
<dbReference type="EMBL" id="CM001224">
    <property type="protein sequence ID" value="KEH18508.1"/>
    <property type="molecule type" value="Genomic_DNA"/>
</dbReference>
<keyword evidence="1" id="KW-0732">Signal</keyword>
<reference evidence="2 4" key="1">
    <citation type="journal article" date="2011" name="Nature">
        <title>The Medicago genome provides insight into the evolution of rhizobial symbioses.</title>
        <authorList>
            <person name="Young N.D."/>
            <person name="Debelle F."/>
            <person name="Oldroyd G.E."/>
            <person name="Geurts R."/>
            <person name="Cannon S.B."/>
            <person name="Udvardi M.K."/>
            <person name="Benedito V.A."/>
            <person name="Mayer K.F."/>
            <person name="Gouzy J."/>
            <person name="Schoof H."/>
            <person name="Van de Peer Y."/>
            <person name="Proost S."/>
            <person name="Cook D.R."/>
            <person name="Meyers B.C."/>
            <person name="Spannagl M."/>
            <person name="Cheung F."/>
            <person name="De Mita S."/>
            <person name="Krishnakumar V."/>
            <person name="Gundlach H."/>
            <person name="Zhou S."/>
            <person name="Mudge J."/>
            <person name="Bharti A.K."/>
            <person name="Murray J.D."/>
            <person name="Naoumkina M.A."/>
            <person name="Rosen B."/>
            <person name="Silverstein K.A."/>
            <person name="Tang H."/>
            <person name="Rombauts S."/>
            <person name="Zhao P.X."/>
            <person name="Zhou P."/>
            <person name="Barbe V."/>
            <person name="Bardou P."/>
            <person name="Bechner M."/>
            <person name="Bellec A."/>
            <person name="Berger A."/>
            <person name="Berges H."/>
            <person name="Bidwell S."/>
            <person name="Bisseling T."/>
            <person name="Choisne N."/>
            <person name="Couloux A."/>
            <person name="Denny R."/>
            <person name="Deshpande S."/>
            <person name="Dai X."/>
            <person name="Doyle J.J."/>
            <person name="Dudez A.M."/>
            <person name="Farmer A.D."/>
            <person name="Fouteau S."/>
            <person name="Franken C."/>
            <person name="Gibelin C."/>
            <person name="Gish J."/>
            <person name="Goldstein S."/>
            <person name="Gonzalez A.J."/>
            <person name="Green P.J."/>
            <person name="Hallab A."/>
            <person name="Hartog M."/>
            <person name="Hua A."/>
            <person name="Humphray S.J."/>
            <person name="Jeong D.H."/>
            <person name="Jing Y."/>
            <person name="Jocker A."/>
            <person name="Kenton S.M."/>
            <person name="Kim D.J."/>
            <person name="Klee K."/>
            <person name="Lai H."/>
            <person name="Lang C."/>
            <person name="Lin S."/>
            <person name="Macmil S.L."/>
            <person name="Magdelenat G."/>
            <person name="Matthews L."/>
            <person name="McCorrison J."/>
            <person name="Monaghan E.L."/>
            <person name="Mun J.H."/>
            <person name="Najar F.Z."/>
            <person name="Nicholson C."/>
            <person name="Noirot C."/>
            <person name="O'Bleness M."/>
            <person name="Paule C.R."/>
            <person name="Poulain J."/>
            <person name="Prion F."/>
            <person name="Qin B."/>
            <person name="Qu C."/>
            <person name="Retzel E.F."/>
            <person name="Riddle C."/>
            <person name="Sallet E."/>
            <person name="Samain S."/>
            <person name="Samson N."/>
            <person name="Sanders I."/>
            <person name="Saurat O."/>
            <person name="Scarpelli C."/>
            <person name="Schiex T."/>
            <person name="Segurens B."/>
            <person name="Severin A.J."/>
            <person name="Sherrier D.J."/>
            <person name="Shi R."/>
            <person name="Sims S."/>
            <person name="Singer S.R."/>
            <person name="Sinharoy S."/>
            <person name="Sterck L."/>
            <person name="Viollet A."/>
            <person name="Wang B.B."/>
            <person name="Wang K."/>
            <person name="Wang M."/>
            <person name="Wang X."/>
            <person name="Warfsmann J."/>
            <person name="Weissenbach J."/>
            <person name="White D.D."/>
            <person name="White J.D."/>
            <person name="Wiley G.B."/>
            <person name="Wincker P."/>
            <person name="Xing Y."/>
            <person name="Yang L."/>
            <person name="Yao Z."/>
            <person name="Ying F."/>
            <person name="Zhai J."/>
            <person name="Zhou L."/>
            <person name="Zuber A."/>
            <person name="Denarie J."/>
            <person name="Dixon R.A."/>
            <person name="May G.D."/>
            <person name="Schwartz D.C."/>
            <person name="Rogers J."/>
            <person name="Quetier F."/>
            <person name="Town C.D."/>
            <person name="Roe B.A."/>
        </authorList>
    </citation>
    <scope>NUCLEOTIDE SEQUENCE [LARGE SCALE GENOMIC DNA]</scope>
    <source>
        <strain evidence="2">A17</strain>
        <strain evidence="3 4">cv. Jemalong A17</strain>
    </source>
</reference>
<evidence type="ECO:0000256" key="1">
    <source>
        <dbReference type="SAM" id="SignalP"/>
    </source>
</evidence>
<reference evidence="3" key="3">
    <citation type="submission" date="2015-04" db="UniProtKB">
        <authorList>
            <consortium name="EnsemblPlants"/>
        </authorList>
    </citation>
    <scope>IDENTIFICATION</scope>
    <source>
        <strain evidence="3">cv. Jemalong A17</strain>
    </source>
</reference>
<evidence type="ECO:0000313" key="2">
    <source>
        <dbReference type="EMBL" id="KEH18508.1"/>
    </source>
</evidence>
<dbReference type="EnsemblPlants" id="KEH18508">
    <property type="protein sequence ID" value="KEH18508"/>
    <property type="gene ID" value="MTR_8g022505"/>
</dbReference>
<name>A0A072TNU5_MEDTR</name>
<organism evidence="2 4">
    <name type="scientific">Medicago truncatula</name>
    <name type="common">Barrel medic</name>
    <name type="synonym">Medicago tribuloides</name>
    <dbReference type="NCBI Taxonomy" id="3880"/>
    <lineage>
        <taxon>Eukaryota</taxon>
        <taxon>Viridiplantae</taxon>
        <taxon>Streptophyta</taxon>
        <taxon>Embryophyta</taxon>
        <taxon>Tracheophyta</taxon>
        <taxon>Spermatophyta</taxon>
        <taxon>Magnoliopsida</taxon>
        <taxon>eudicotyledons</taxon>
        <taxon>Gunneridae</taxon>
        <taxon>Pentapetalae</taxon>
        <taxon>rosids</taxon>
        <taxon>fabids</taxon>
        <taxon>Fabales</taxon>
        <taxon>Fabaceae</taxon>
        <taxon>Papilionoideae</taxon>
        <taxon>50 kb inversion clade</taxon>
        <taxon>NPAAA clade</taxon>
        <taxon>Hologalegina</taxon>
        <taxon>IRL clade</taxon>
        <taxon>Trifolieae</taxon>
        <taxon>Medicago</taxon>
    </lineage>
</organism>
<dbReference type="HOGENOM" id="CLU_2007342_0_0_1"/>
<evidence type="ECO:0000313" key="3">
    <source>
        <dbReference type="EnsemblPlants" id="KEH18508"/>
    </source>
</evidence>
<feature type="chain" id="PRO_5014498842" evidence="1">
    <location>
        <begin position="26"/>
        <end position="124"/>
    </location>
</feature>
<dbReference type="AlphaFoldDB" id="A0A072TNU5"/>
<proteinExistence type="predicted"/>
<dbReference type="PaxDb" id="3880-AET01870"/>